<evidence type="ECO:0000313" key="4">
    <source>
        <dbReference type="Proteomes" id="UP000598146"/>
    </source>
</evidence>
<sequence>MSTVAVLISLAGNAAGDGFLIAPAGSTYPAELRLWTDAGSASVTLQASPNPAGLVFSQTTVTVSTTPSTVLVHATLQSAARQDTIIEVRDGATVVATFAVTSIKHPAVHFRGRFEARFGTDGGAYNRNPMYTATNDAAVPPGWTWGLEGEPGFVPAIGSVPENLETPVGRVVRLNNPVALRSHAEAVVTTVDAIAGITTGGPERFTAGDPLIGEPVDFGSDTYLAGNNPQNPADPQPEEIWSAALEPMGLFLLRLGNRFSGGSSLGPFVSKATTINQHTRTPDDRPIANGLVAVPPGEMAAFGLPSLVTWSETRIDQLLADYSVLPAGDSADRRNLKRRIGHLLASVSPPKRTAVLNANPGQFTVRAGTLTGGWAQKEIYTGKVNANLSFAPAGSAMVQYLSEFSSLLFQWHPFGFHSDELCGHHWGTVATDVSFSGAYTGDPHTVTVDGTRYDFQSVGEFTLLRGGDLEIQVRQTPVNAANPVTDGYTGITVCVSLITAVAARVDGHTLSYQPALEGKLLQLFVDGKAADIAPPGLNLGAHRVSLFDAGGERGLRIDYADGSVVTATPAFWNPYRVWYLNIAVSGTRADEGIMGQVPRGGWLPRLRDGTDLGPMPAGLPDRYDALYRTFAESWRIDDRTSLFTYKPGTSTETFTDRAWPGERPPCNNIRPELAAPGTHELGGMDVEEAEAICRVVTEGDLHAFCVFDVATTGDAAFAKEYVAAQELRLYGTRVEVEGFEAPTFADRTPRDDDTDQPARRSGALAVTARVSALTPGRPVPTGLLTFVVDGTPIKRPFELDPLGRARTTLRLKPGDHVIQATYTGGGRYSNHSSTSANLLCTVAEQDRS</sequence>
<gene>
    <name evidence="3" type="ORF">I4J89_44030</name>
</gene>
<dbReference type="Proteomes" id="UP000598146">
    <property type="component" value="Unassembled WGS sequence"/>
</dbReference>
<dbReference type="AlphaFoldDB" id="A0A931CJV0"/>
<dbReference type="GO" id="GO:0005975">
    <property type="term" value="P:carbohydrate metabolic process"/>
    <property type="evidence" value="ECO:0007669"/>
    <property type="project" value="UniProtKB-ARBA"/>
</dbReference>
<organism evidence="3 4">
    <name type="scientific">Actinoplanes aureus</name>
    <dbReference type="NCBI Taxonomy" id="2792083"/>
    <lineage>
        <taxon>Bacteria</taxon>
        <taxon>Bacillati</taxon>
        <taxon>Actinomycetota</taxon>
        <taxon>Actinomycetes</taxon>
        <taxon>Micromonosporales</taxon>
        <taxon>Micromonosporaceae</taxon>
        <taxon>Actinoplanes</taxon>
    </lineage>
</organism>
<proteinExistence type="predicted"/>
<dbReference type="InterPro" id="IPR032109">
    <property type="entry name" value="Big_3_5"/>
</dbReference>
<comment type="caution">
    <text evidence="3">The sequence shown here is derived from an EMBL/GenBank/DDBJ whole genome shotgun (WGS) entry which is preliminary data.</text>
</comment>
<evidence type="ECO:0000259" key="2">
    <source>
        <dbReference type="Pfam" id="PF16640"/>
    </source>
</evidence>
<name>A0A931CJV0_9ACTN</name>
<feature type="region of interest" description="Disordered" evidence="1">
    <location>
        <begin position="742"/>
        <end position="761"/>
    </location>
</feature>
<dbReference type="Gene3D" id="2.60.40.10">
    <property type="entry name" value="Immunoglobulins"/>
    <property type="match status" value="1"/>
</dbReference>
<protein>
    <submittedName>
        <fullName evidence="3">Ig-like domain repeat protein</fullName>
    </submittedName>
</protein>
<reference evidence="3" key="1">
    <citation type="submission" date="2020-11" db="EMBL/GenBank/DDBJ databases">
        <title>Isolation and identification of active actinomycetes.</title>
        <authorList>
            <person name="Sun X."/>
        </authorList>
    </citation>
    <scope>NUCLEOTIDE SEQUENCE</scope>
    <source>
        <strain evidence="3">NEAU-A11</strain>
    </source>
</reference>
<accession>A0A931CJV0</accession>
<evidence type="ECO:0000256" key="1">
    <source>
        <dbReference type="SAM" id="MobiDB-lite"/>
    </source>
</evidence>
<keyword evidence="4" id="KW-1185">Reference proteome</keyword>
<dbReference type="EMBL" id="JADQTO010000038">
    <property type="protein sequence ID" value="MBG0568416.1"/>
    <property type="molecule type" value="Genomic_DNA"/>
</dbReference>
<feature type="domain" description="Bacterial Ig-like" evidence="2">
    <location>
        <begin position="764"/>
        <end position="837"/>
    </location>
</feature>
<evidence type="ECO:0000313" key="3">
    <source>
        <dbReference type="EMBL" id="MBG0568416.1"/>
    </source>
</evidence>
<dbReference type="InterPro" id="IPR013783">
    <property type="entry name" value="Ig-like_fold"/>
</dbReference>
<dbReference type="Pfam" id="PF16640">
    <property type="entry name" value="Big_3_5"/>
    <property type="match status" value="1"/>
</dbReference>
<dbReference type="RefSeq" id="WP_196420191.1">
    <property type="nucleotide sequence ID" value="NZ_JADQTO010000038.1"/>
</dbReference>